<reference evidence="12" key="1">
    <citation type="submission" date="2022-10" db="EMBL/GenBank/DDBJ databases">
        <title>Vagococcus sp. isolated from poultry meat.</title>
        <authorList>
            <person name="Johansson P."/>
            <person name="Bjorkroth J."/>
        </authorList>
    </citation>
    <scope>NUCLEOTIDE SEQUENCE</scope>
    <source>
        <strain evidence="12">STAA11</strain>
    </source>
</reference>
<evidence type="ECO:0000256" key="10">
    <source>
        <dbReference type="PROSITE-ProRule" id="PRU00169"/>
    </source>
</evidence>
<evidence type="ECO:0000256" key="4">
    <source>
        <dbReference type="ARBA" id="ARBA00023012"/>
    </source>
</evidence>
<dbReference type="EMBL" id="CP110232">
    <property type="protein sequence ID" value="WEG73328.1"/>
    <property type="molecule type" value="Genomic_DNA"/>
</dbReference>
<keyword evidence="8 9" id="KW-0804">Transcription</keyword>
<dbReference type="SMART" id="SM00448">
    <property type="entry name" value="REC"/>
    <property type="match status" value="1"/>
</dbReference>
<dbReference type="InterPro" id="IPR011006">
    <property type="entry name" value="CheY-like_superfamily"/>
</dbReference>
<evidence type="ECO:0000259" key="11">
    <source>
        <dbReference type="PROSITE" id="PS50110"/>
    </source>
</evidence>
<name>A0AAF0CUU5_9ENTE</name>
<accession>A0AAF0CUU5</accession>
<proteinExistence type="predicted"/>
<keyword evidence="2 9" id="KW-0963">Cytoplasm</keyword>
<evidence type="ECO:0000256" key="3">
    <source>
        <dbReference type="ARBA" id="ARBA00022553"/>
    </source>
</evidence>
<keyword evidence="13" id="KW-1185">Reference proteome</keyword>
<feature type="modified residue" description="4-aspartylphosphate" evidence="10">
    <location>
        <position position="56"/>
    </location>
</feature>
<dbReference type="GO" id="GO:0005737">
    <property type="term" value="C:cytoplasm"/>
    <property type="evidence" value="ECO:0007669"/>
    <property type="project" value="UniProtKB-SubCell"/>
</dbReference>
<evidence type="ECO:0000256" key="8">
    <source>
        <dbReference type="ARBA" id="ARBA00023163"/>
    </source>
</evidence>
<dbReference type="InterPro" id="IPR001789">
    <property type="entry name" value="Sig_transdc_resp-reg_receiver"/>
</dbReference>
<dbReference type="PANTHER" id="PTHR45526:SF1">
    <property type="entry name" value="TRANSCRIPTIONAL REGULATORY PROTEIN DCUR-RELATED"/>
    <property type="match status" value="1"/>
</dbReference>
<dbReference type="GO" id="GO:0000156">
    <property type="term" value="F:phosphorelay response regulator activity"/>
    <property type="evidence" value="ECO:0007669"/>
    <property type="project" value="TreeGrafter"/>
</dbReference>
<keyword evidence="7 9" id="KW-0010">Activator</keyword>
<dbReference type="SUPFAM" id="SSF52172">
    <property type="entry name" value="CheY-like"/>
    <property type="match status" value="1"/>
</dbReference>
<dbReference type="SUPFAM" id="SSF46785">
    <property type="entry name" value="Winged helix' DNA-binding domain"/>
    <property type="match status" value="1"/>
</dbReference>
<dbReference type="PROSITE" id="PS50110">
    <property type="entry name" value="RESPONSE_REGULATORY"/>
    <property type="match status" value="1"/>
</dbReference>
<keyword evidence="3 10" id="KW-0597">Phosphoprotein</keyword>
<dbReference type="KEGG" id="vie:OL234_10460"/>
<gene>
    <name evidence="12" type="ORF">OL234_10460</name>
</gene>
<keyword evidence="6 9" id="KW-0238">DNA-binding</keyword>
<feature type="domain" description="Response regulatory" evidence="11">
    <location>
        <begin position="5"/>
        <end position="121"/>
    </location>
</feature>
<dbReference type="Proteomes" id="UP001179647">
    <property type="component" value="Chromosome"/>
</dbReference>
<evidence type="ECO:0000256" key="9">
    <source>
        <dbReference type="PIRNR" id="PIRNR006171"/>
    </source>
</evidence>
<evidence type="ECO:0000256" key="5">
    <source>
        <dbReference type="ARBA" id="ARBA00023015"/>
    </source>
</evidence>
<evidence type="ECO:0000313" key="12">
    <source>
        <dbReference type="EMBL" id="WEG73328.1"/>
    </source>
</evidence>
<dbReference type="InterPro" id="IPR024187">
    <property type="entry name" value="Sig_transdc_resp-reg_cit/mal"/>
</dbReference>
<sequence length="231" mass="26438">MTSVNVLIVEDDPMVLYINQTYLDKIDNFTFTGSADSATSALTFLEASSVDLVLIDVHLNKSSGFDLVRAIREKNLEVDIIMITAANQSNQVEQMFRYGVIDYILKPFNFERFKASLLKFSERKMLIDSTSQLSQHELDYLSQTKESLPSFSMTEEEELEKGLTYPTLNLVKKAILSLPSQFTVNDLSNILNLSHVSIRKYIRYLEDNNYITSHLEYGTIGRPITYYSLLK</sequence>
<dbReference type="AlphaFoldDB" id="A0AAF0CUU5"/>
<dbReference type="InterPro" id="IPR036390">
    <property type="entry name" value="WH_DNA-bd_sf"/>
</dbReference>
<evidence type="ECO:0000256" key="7">
    <source>
        <dbReference type="ARBA" id="ARBA00023159"/>
    </source>
</evidence>
<evidence type="ECO:0000256" key="6">
    <source>
        <dbReference type="ARBA" id="ARBA00023125"/>
    </source>
</evidence>
<evidence type="ECO:0000313" key="13">
    <source>
        <dbReference type="Proteomes" id="UP001179647"/>
    </source>
</evidence>
<dbReference type="RefSeq" id="WP_275469131.1">
    <property type="nucleotide sequence ID" value="NZ_CP110232.1"/>
</dbReference>
<evidence type="ECO:0000256" key="1">
    <source>
        <dbReference type="ARBA" id="ARBA00004496"/>
    </source>
</evidence>
<keyword evidence="5 9" id="KW-0805">Transcription regulation</keyword>
<dbReference type="InterPro" id="IPR051271">
    <property type="entry name" value="2C-system_Tx_regulators"/>
</dbReference>
<evidence type="ECO:0000256" key="2">
    <source>
        <dbReference type="ARBA" id="ARBA00022490"/>
    </source>
</evidence>
<keyword evidence="4 9" id="KW-0902">Two-component regulatory system</keyword>
<protein>
    <recommendedName>
        <fullName evidence="9">Transcriptional regulatory protein</fullName>
    </recommendedName>
</protein>
<comment type="subcellular location">
    <subcellularLocation>
        <location evidence="1 9">Cytoplasm</location>
    </subcellularLocation>
</comment>
<dbReference type="Gene3D" id="3.40.50.2300">
    <property type="match status" value="1"/>
</dbReference>
<dbReference type="GO" id="GO:0003700">
    <property type="term" value="F:DNA-binding transcription factor activity"/>
    <property type="evidence" value="ECO:0007669"/>
    <property type="project" value="InterPro"/>
</dbReference>
<dbReference type="PIRSF" id="PIRSF006171">
    <property type="entry name" value="RR_citrat_malat"/>
    <property type="match status" value="1"/>
</dbReference>
<dbReference type="GO" id="GO:0003677">
    <property type="term" value="F:DNA binding"/>
    <property type="evidence" value="ECO:0007669"/>
    <property type="project" value="UniProtKB-KW"/>
</dbReference>
<dbReference type="PANTHER" id="PTHR45526">
    <property type="entry name" value="TRANSCRIPTIONAL REGULATORY PROTEIN DPIA"/>
    <property type="match status" value="1"/>
</dbReference>
<dbReference type="Pfam" id="PF00072">
    <property type="entry name" value="Response_reg"/>
    <property type="match status" value="1"/>
</dbReference>
<organism evidence="12 13">
    <name type="scientific">Vagococcus intermedius</name>
    <dbReference type="NCBI Taxonomy" id="2991418"/>
    <lineage>
        <taxon>Bacteria</taxon>
        <taxon>Bacillati</taxon>
        <taxon>Bacillota</taxon>
        <taxon>Bacilli</taxon>
        <taxon>Lactobacillales</taxon>
        <taxon>Enterococcaceae</taxon>
        <taxon>Vagococcus</taxon>
    </lineage>
</organism>